<name>A0A4C1Y0D0_EUMVA</name>
<proteinExistence type="predicted"/>
<keyword evidence="2" id="KW-1185">Reference proteome</keyword>
<reference evidence="1 2" key="1">
    <citation type="journal article" date="2019" name="Commun. Biol.">
        <title>The bagworm genome reveals a unique fibroin gene that provides high tensile strength.</title>
        <authorList>
            <person name="Kono N."/>
            <person name="Nakamura H."/>
            <person name="Ohtoshi R."/>
            <person name="Tomita M."/>
            <person name="Numata K."/>
            <person name="Arakawa K."/>
        </authorList>
    </citation>
    <scope>NUCLEOTIDE SEQUENCE [LARGE SCALE GENOMIC DNA]</scope>
</reference>
<evidence type="ECO:0000313" key="1">
    <source>
        <dbReference type="EMBL" id="GBP69318.1"/>
    </source>
</evidence>
<accession>A0A4C1Y0D0</accession>
<comment type="caution">
    <text evidence="1">The sequence shown here is derived from an EMBL/GenBank/DDBJ whole genome shotgun (WGS) entry which is preliminary data.</text>
</comment>
<dbReference type="Proteomes" id="UP000299102">
    <property type="component" value="Unassembled WGS sequence"/>
</dbReference>
<gene>
    <name evidence="1" type="ORF">EVAR_49605_1</name>
</gene>
<evidence type="ECO:0000313" key="2">
    <source>
        <dbReference type="Proteomes" id="UP000299102"/>
    </source>
</evidence>
<dbReference type="EMBL" id="BGZK01001037">
    <property type="protein sequence ID" value="GBP69318.1"/>
    <property type="molecule type" value="Genomic_DNA"/>
</dbReference>
<organism evidence="1 2">
    <name type="scientific">Eumeta variegata</name>
    <name type="common">Bagworm moth</name>
    <name type="synonym">Eumeta japonica</name>
    <dbReference type="NCBI Taxonomy" id="151549"/>
    <lineage>
        <taxon>Eukaryota</taxon>
        <taxon>Metazoa</taxon>
        <taxon>Ecdysozoa</taxon>
        <taxon>Arthropoda</taxon>
        <taxon>Hexapoda</taxon>
        <taxon>Insecta</taxon>
        <taxon>Pterygota</taxon>
        <taxon>Neoptera</taxon>
        <taxon>Endopterygota</taxon>
        <taxon>Lepidoptera</taxon>
        <taxon>Glossata</taxon>
        <taxon>Ditrysia</taxon>
        <taxon>Tineoidea</taxon>
        <taxon>Psychidae</taxon>
        <taxon>Oiketicinae</taxon>
        <taxon>Eumeta</taxon>
    </lineage>
</organism>
<sequence>MPTRSQSMDGARSAGIFIKRGAQHSASGAVIGGLVKESAYLAGGVTRRDPSCCRFNFGPPSGAHPLPASYAVQNRSFDPVQYKTRNSAALNCLRMMQYAGPTLLDPCFFSPLPNLRYCDAFATNFTAAEFHTQPYWIAKPLGCGAPAAHSDDRPAIAGPSNDKGQLGFGLRRRY</sequence>
<dbReference type="AlphaFoldDB" id="A0A4C1Y0D0"/>
<protein>
    <submittedName>
        <fullName evidence="1">Uncharacterized protein</fullName>
    </submittedName>
</protein>